<evidence type="ECO:0000313" key="2">
    <source>
        <dbReference type="Proteomes" id="UP000469430"/>
    </source>
</evidence>
<dbReference type="EMBL" id="WTYJ01000001">
    <property type="protein sequence ID" value="MXO97905.1"/>
    <property type="molecule type" value="Genomic_DNA"/>
</dbReference>
<dbReference type="AlphaFoldDB" id="A0A6I4TP96"/>
<dbReference type="Gene3D" id="1.10.10.10">
    <property type="entry name" value="Winged helix-like DNA-binding domain superfamily/Winged helix DNA-binding domain"/>
    <property type="match status" value="1"/>
</dbReference>
<organism evidence="1 2">
    <name type="scientific">Croceibacterium xixiisoli</name>
    <dbReference type="NCBI Taxonomy" id="1476466"/>
    <lineage>
        <taxon>Bacteria</taxon>
        <taxon>Pseudomonadati</taxon>
        <taxon>Pseudomonadota</taxon>
        <taxon>Alphaproteobacteria</taxon>
        <taxon>Sphingomonadales</taxon>
        <taxon>Erythrobacteraceae</taxon>
        <taxon>Croceibacterium</taxon>
    </lineage>
</organism>
<dbReference type="GO" id="GO:0043565">
    <property type="term" value="F:sequence-specific DNA binding"/>
    <property type="evidence" value="ECO:0007669"/>
    <property type="project" value="InterPro"/>
</dbReference>
<protein>
    <submittedName>
        <fullName evidence="1">DUF1153 domain-containing protein</fullName>
    </submittedName>
</protein>
<dbReference type="Proteomes" id="UP000469430">
    <property type="component" value="Unassembled WGS sequence"/>
</dbReference>
<comment type="caution">
    <text evidence="1">The sequence shown here is derived from an EMBL/GenBank/DDBJ whole genome shotgun (WGS) entry which is preliminary data.</text>
</comment>
<dbReference type="Pfam" id="PF06627">
    <property type="entry name" value="DUF1153"/>
    <property type="match status" value="1"/>
</dbReference>
<dbReference type="RefSeq" id="WP_161390791.1">
    <property type="nucleotide sequence ID" value="NZ_JBHSCP010000001.1"/>
</dbReference>
<reference evidence="1 2" key="1">
    <citation type="submission" date="2019-12" db="EMBL/GenBank/DDBJ databases">
        <title>Genomic-based taxomic classification of the family Erythrobacteraceae.</title>
        <authorList>
            <person name="Xu L."/>
        </authorList>
    </citation>
    <scope>NUCLEOTIDE SEQUENCE [LARGE SCALE GENOMIC DNA]</scope>
    <source>
        <strain evidence="1 2">S36</strain>
    </source>
</reference>
<gene>
    <name evidence="1" type="ORF">GRI97_02740</name>
</gene>
<keyword evidence="2" id="KW-1185">Reference proteome</keyword>
<dbReference type="InterPro" id="IPR009534">
    <property type="entry name" value="DUF1153"/>
</dbReference>
<accession>A0A6I4TP96</accession>
<dbReference type="SUPFAM" id="SSF48295">
    <property type="entry name" value="TrpR-like"/>
    <property type="match status" value="1"/>
</dbReference>
<dbReference type="InterPro" id="IPR036388">
    <property type="entry name" value="WH-like_DNA-bd_sf"/>
</dbReference>
<dbReference type="OrthoDB" id="9796775at2"/>
<sequence length="97" mass="10832">MSGVEPARPHEVMGPHGEMLTIATLPSRTISRWVPARKAQVVYAVNGGLLSLDEALVRYSISLEEFIGWRRSIEQAGLHGLRVTQAQFYRSKRAKNS</sequence>
<evidence type="ECO:0000313" key="1">
    <source>
        <dbReference type="EMBL" id="MXO97905.1"/>
    </source>
</evidence>
<proteinExistence type="predicted"/>
<dbReference type="InterPro" id="IPR010921">
    <property type="entry name" value="Trp_repressor/repl_initiator"/>
</dbReference>
<name>A0A6I4TP96_9SPHN</name>